<evidence type="ECO:0000313" key="7">
    <source>
        <dbReference type="Proteomes" id="UP000474159"/>
    </source>
</evidence>
<dbReference type="AlphaFoldDB" id="A0A6L3SU27"/>
<keyword evidence="7" id="KW-1185">Reference proteome</keyword>
<keyword evidence="1" id="KW-0378">Hydrolase</keyword>
<comment type="caution">
    <text evidence="6">The sequence shown here is derived from an EMBL/GenBank/DDBJ whole genome shotgun (WGS) entry which is preliminary data.</text>
</comment>
<protein>
    <recommendedName>
        <fullName evidence="2">protein-glutamate methylesterase</fullName>
        <ecNumber evidence="2">3.1.1.61</ecNumber>
    </recommendedName>
</protein>
<dbReference type="InterPro" id="IPR035909">
    <property type="entry name" value="CheB_C"/>
</dbReference>
<dbReference type="RefSeq" id="WP_151002139.1">
    <property type="nucleotide sequence ID" value="NZ_BPQY01000402.1"/>
</dbReference>
<dbReference type="GO" id="GO:0005737">
    <property type="term" value="C:cytoplasm"/>
    <property type="evidence" value="ECO:0007669"/>
    <property type="project" value="InterPro"/>
</dbReference>
<dbReference type="PANTHER" id="PTHR42872:SF6">
    <property type="entry name" value="PROTEIN-GLUTAMATE METHYLESTERASE_PROTEIN-GLUTAMINE GLUTAMINASE"/>
    <property type="match status" value="1"/>
</dbReference>
<dbReference type="PANTHER" id="PTHR42872">
    <property type="entry name" value="PROTEIN-GLUTAMATE METHYLESTERASE/PROTEIN-GLUTAMINE GLUTAMINASE"/>
    <property type="match status" value="1"/>
</dbReference>
<dbReference type="GO" id="GO:0000156">
    <property type="term" value="F:phosphorelay response regulator activity"/>
    <property type="evidence" value="ECO:0007669"/>
    <property type="project" value="InterPro"/>
</dbReference>
<evidence type="ECO:0000256" key="4">
    <source>
        <dbReference type="PROSITE-ProRule" id="PRU00050"/>
    </source>
</evidence>
<dbReference type="InterPro" id="IPR000673">
    <property type="entry name" value="Sig_transdc_resp-reg_Me-estase"/>
</dbReference>
<evidence type="ECO:0000313" key="6">
    <source>
        <dbReference type="EMBL" id="KAB1077097.1"/>
    </source>
</evidence>
<dbReference type="OrthoDB" id="9791760at2"/>
<dbReference type="EMBL" id="VZZK01000024">
    <property type="protein sequence ID" value="KAB1077097.1"/>
    <property type="molecule type" value="Genomic_DNA"/>
</dbReference>
<dbReference type="CDD" id="cd16433">
    <property type="entry name" value="CheB"/>
    <property type="match status" value="1"/>
</dbReference>
<gene>
    <name evidence="6" type="ORF">F6X53_20720</name>
</gene>
<evidence type="ECO:0000256" key="2">
    <source>
        <dbReference type="ARBA" id="ARBA00039140"/>
    </source>
</evidence>
<dbReference type="EC" id="3.1.1.61" evidence="2"/>
<comment type="catalytic activity">
    <reaction evidence="3">
        <text>[protein]-L-glutamate 5-O-methyl ester + H2O = L-glutamyl-[protein] + methanol + H(+)</text>
        <dbReference type="Rhea" id="RHEA:23236"/>
        <dbReference type="Rhea" id="RHEA-COMP:10208"/>
        <dbReference type="Rhea" id="RHEA-COMP:10311"/>
        <dbReference type="ChEBI" id="CHEBI:15377"/>
        <dbReference type="ChEBI" id="CHEBI:15378"/>
        <dbReference type="ChEBI" id="CHEBI:17790"/>
        <dbReference type="ChEBI" id="CHEBI:29973"/>
        <dbReference type="ChEBI" id="CHEBI:82795"/>
        <dbReference type="EC" id="3.1.1.61"/>
    </reaction>
</comment>
<evidence type="ECO:0000256" key="3">
    <source>
        <dbReference type="ARBA" id="ARBA00048267"/>
    </source>
</evidence>
<dbReference type="Gene3D" id="3.40.50.180">
    <property type="entry name" value="Methylesterase CheB, C-terminal domain"/>
    <property type="match status" value="1"/>
</dbReference>
<name>A0A6L3SU27_9HYPH</name>
<accession>A0A6L3SU27</accession>
<dbReference type="Pfam" id="PF01339">
    <property type="entry name" value="CheB_methylest"/>
    <property type="match status" value="1"/>
</dbReference>
<sequence>MLVCDPEDYASIDFFVAIGASGPRGLNDIERLLARLPPDLRAVVLIVLHRPWDRVSYLREVLNRHSAIPIHIAEDGERLRNGYGYIGEPGAHLALAANSLGDLIADPRNLHRNRTVDALFRSVAAHARGRFIGVVLSGALDDGSRGLAAIHEAGGVTMVLTPHDPPGRGMPENAIGYDGPIDFIGTPEAIAANIVERVQAREPARRTTE</sequence>
<organism evidence="6 7">
    <name type="scientific">Methylobacterium soli</name>
    <dbReference type="NCBI Taxonomy" id="553447"/>
    <lineage>
        <taxon>Bacteria</taxon>
        <taxon>Pseudomonadati</taxon>
        <taxon>Pseudomonadota</taxon>
        <taxon>Alphaproteobacteria</taxon>
        <taxon>Hyphomicrobiales</taxon>
        <taxon>Methylobacteriaceae</taxon>
        <taxon>Methylobacterium</taxon>
    </lineage>
</organism>
<dbReference type="SUPFAM" id="SSF52738">
    <property type="entry name" value="Methylesterase CheB, C-terminal domain"/>
    <property type="match status" value="1"/>
</dbReference>
<dbReference type="GO" id="GO:0008984">
    <property type="term" value="F:protein-glutamate methylesterase activity"/>
    <property type="evidence" value="ECO:0007669"/>
    <property type="project" value="UniProtKB-EC"/>
</dbReference>
<reference evidence="6 7" key="1">
    <citation type="submission" date="2019-09" db="EMBL/GenBank/DDBJ databases">
        <title>YIM 48816 draft genome.</title>
        <authorList>
            <person name="Jiang L."/>
        </authorList>
    </citation>
    <scope>NUCLEOTIDE SEQUENCE [LARGE SCALE GENOMIC DNA]</scope>
    <source>
        <strain evidence="6 7">YIM 48816</strain>
    </source>
</reference>
<evidence type="ECO:0000256" key="1">
    <source>
        <dbReference type="ARBA" id="ARBA00022801"/>
    </source>
</evidence>
<dbReference type="GO" id="GO:0006935">
    <property type="term" value="P:chemotaxis"/>
    <property type="evidence" value="ECO:0007669"/>
    <property type="project" value="InterPro"/>
</dbReference>
<dbReference type="Proteomes" id="UP000474159">
    <property type="component" value="Unassembled WGS sequence"/>
</dbReference>
<proteinExistence type="predicted"/>
<dbReference type="PROSITE" id="PS50122">
    <property type="entry name" value="CHEB"/>
    <property type="match status" value="1"/>
</dbReference>
<feature type="domain" description="CheB-type methylesterase" evidence="5">
    <location>
        <begin position="25"/>
        <end position="175"/>
    </location>
</feature>
<evidence type="ECO:0000259" key="5">
    <source>
        <dbReference type="PROSITE" id="PS50122"/>
    </source>
</evidence>
<comment type="caution">
    <text evidence="4">Lacks conserved residue(s) required for the propagation of feature annotation.</text>
</comment>